<reference evidence="2 3" key="1">
    <citation type="journal article" date="2023" name="Commun. Biol.">
        <title>Reorganization of the ancestral sex-determining regions during the evolution of trioecy in Pleodorina starrii.</title>
        <authorList>
            <person name="Takahashi K."/>
            <person name="Suzuki S."/>
            <person name="Kawai-Toyooka H."/>
            <person name="Yamamoto K."/>
            <person name="Hamaji T."/>
            <person name="Ootsuki R."/>
            <person name="Yamaguchi H."/>
            <person name="Kawachi M."/>
            <person name="Higashiyama T."/>
            <person name="Nozaki H."/>
        </authorList>
    </citation>
    <scope>NUCLEOTIDE SEQUENCE [LARGE SCALE GENOMIC DNA]</scope>
    <source>
        <strain evidence="2 3">NIES-4479</strain>
    </source>
</reference>
<feature type="region of interest" description="Disordered" evidence="1">
    <location>
        <begin position="1"/>
        <end position="21"/>
    </location>
</feature>
<dbReference type="PANTHER" id="PTHR12393:SF6">
    <property type="entry name" value="SPHINGOMYELIN PHOSPHODIESTERASE 2"/>
    <property type="match status" value="1"/>
</dbReference>
<evidence type="ECO:0000313" key="2">
    <source>
        <dbReference type="EMBL" id="GLC49904.1"/>
    </source>
</evidence>
<dbReference type="GO" id="GO:0016020">
    <property type="term" value="C:membrane"/>
    <property type="evidence" value="ECO:0007669"/>
    <property type="project" value="TreeGrafter"/>
</dbReference>
<dbReference type="Proteomes" id="UP001165080">
    <property type="component" value="Unassembled WGS sequence"/>
</dbReference>
<dbReference type="PANTHER" id="PTHR12393">
    <property type="entry name" value="SPHINGOMYELIN PHOSPHODIESTERASE RELATED"/>
    <property type="match status" value="1"/>
</dbReference>
<dbReference type="SUPFAM" id="SSF48403">
    <property type="entry name" value="Ankyrin repeat"/>
    <property type="match status" value="1"/>
</dbReference>
<dbReference type="EMBL" id="BRXU01000003">
    <property type="protein sequence ID" value="GLC49904.1"/>
    <property type="molecule type" value="Genomic_DNA"/>
</dbReference>
<organism evidence="2 3">
    <name type="scientific">Pleodorina starrii</name>
    <dbReference type="NCBI Taxonomy" id="330485"/>
    <lineage>
        <taxon>Eukaryota</taxon>
        <taxon>Viridiplantae</taxon>
        <taxon>Chlorophyta</taxon>
        <taxon>core chlorophytes</taxon>
        <taxon>Chlorophyceae</taxon>
        <taxon>CS clade</taxon>
        <taxon>Chlamydomonadales</taxon>
        <taxon>Volvocaceae</taxon>
        <taxon>Pleodorina</taxon>
    </lineage>
</organism>
<dbReference type="GO" id="GO:0005783">
    <property type="term" value="C:endoplasmic reticulum"/>
    <property type="evidence" value="ECO:0007669"/>
    <property type="project" value="TreeGrafter"/>
</dbReference>
<sequence length="655" mass="70546">MEPLALKQRCSRDETPHRPATAVLPASIPASIPAAVPAAVEPAAPDPSRIWIPQLVERFASLLPPNDVACSLRLVDKATAALFRHHHHHPQSPPPHFVTVRLSRSVPHHAFARRWGHARALAPLTWRQRRQLLRLTVRSGSLPNLEILLDELDEHCPLGPDVLEAAAGAGALAMCQALRRRGCPWSDGALRAAAAGGHQATCEWLLATGGCPLPWSSEAALLAAARGGHSATCEWMLASGCRPWSSRAPGEAAAGGHVGLMDRLLAAAEAAAAAAPPPPGGVDVDVGALLRGAAQGCSLATLQRLYDRYGRRVAGQHAEAAAACSWGEFLIPAAVLSPTPDWQAKAEWLAGRVPPAYDEQEVVTRVGRSVHLYGRSDWRARLDWLRRRLTRAVGHERTDEFVWAAVLAGNTAAADDLLPPPPPGDGRVPPWVPAVAVGEGHLPMLHMLEARGHLPDPGMLRAALRSGRLAVVRWVSERLERLDAGLGQHQQHQQQRPQQRQRQPLGLGLSPELFSAGASSGSVEVLEWLRGRGCPWDARTFAAAAGAGSEEALEWLAERGCPMGDDGAPYIQPAARGDLSVLRCLRRLGCPWSDSSRGDTFNRCAAAVGDDPVGRLCDRPVGLQWLLEQGCPVDWSRLSNSLRQQVVQWLREIQS</sequence>
<evidence type="ECO:0008006" key="4">
    <source>
        <dbReference type="Google" id="ProtNLM"/>
    </source>
</evidence>
<accession>A0A9W6EYU6</accession>
<evidence type="ECO:0000313" key="3">
    <source>
        <dbReference type="Proteomes" id="UP001165080"/>
    </source>
</evidence>
<dbReference type="GO" id="GO:0046513">
    <property type="term" value="P:ceramide biosynthetic process"/>
    <property type="evidence" value="ECO:0007669"/>
    <property type="project" value="TreeGrafter"/>
</dbReference>
<protein>
    <recommendedName>
        <fullName evidence="4">Ankyrin repeat domain-containing protein</fullName>
    </recommendedName>
</protein>
<gene>
    <name evidence="2" type="primary">PLEST010705</name>
    <name evidence="2" type="ORF">PLESTB_000321500</name>
</gene>
<dbReference type="GO" id="GO:0004620">
    <property type="term" value="F:phospholipase activity"/>
    <property type="evidence" value="ECO:0007669"/>
    <property type="project" value="TreeGrafter"/>
</dbReference>
<name>A0A9W6EYU6_9CHLO</name>
<dbReference type="InterPro" id="IPR036770">
    <property type="entry name" value="Ankyrin_rpt-contain_sf"/>
</dbReference>
<dbReference type="SUPFAM" id="SSF140860">
    <property type="entry name" value="Pseudo ankyrin repeat-like"/>
    <property type="match status" value="1"/>
</dbReference>
<proteinExistence type="predicted"/>
<dbReference type="GO" id="GO:0071944">
    <property type="term" value="C:cell periphery"/>
    <property type="evidence" value="ECO:0007669"/>
    <property type="project" value="TreeGrafter"/>
</dbReference>
<dbReference type="AlphaFoldDB" id="A0A9W6EYU6"/>
<dbReference type="Gene3D" id="1.25.40.20">
    <property type="entry name" value="Ankyrin repeat-containing domain"/>
    <property type="match status" value="2"/>
</dbReference>
<dbReference type="GO" id="GO:0030149">
    <property type="term" value="P:sphingolipid catabolic process"/>
    <property type="evidence" value="ECO:0007669"/>
    <property type="project" value="TreeGrafter"/>
</dbReference>
<evidence type="ECO:0000256" key="1">
    <source>
        <dbReference type="SAM" id="MobiDB-lite"/>
    </source>
</evidence>
<keyword evidence="3" id="KW-1185">Reference proteome</keyword>
<comment type="caution">
    <text evidence="2">The sequence shown here is derived from an EMBL/GenBank/DDBJ whole genome shotgun (WGS) entry which is preliminary data.</text>
</comment>